<dbReference type="InterPro" id="IPR029481">
    <property type="entry name" value="ABC_trans_N"/>
</dbReference>
<dbReference type="PANTHER" id="PTHR48040:SF12">
    <property type="entry name" value="ABC TRANSPORTER G FAMILY MEMBER 32-LIKE ISOFORM X1"/>
    <property type="match status" value="1"/>
</dbReference>
<sequence length="81" mass="9413">MKSANHDLEKLFDQIRHRFDEVGLGFSKVEVRFEHLRVECFVQVGSRALPTVPNYICNIVEAVVRRVGLSRKRVELNDVVF</sequence>
<comment type="caution">
    <text evidence="2">The sequence shown here is derived from an EMBL/GenBank/DDBJ whole genome shotgun (WGS) entry which is preliminary data.</text>
</comment>
<proteinExistence type="predicted"/>
<evidence type="ECO:0000259" key="1">
    <source>
        <dbReference type="Pfam" id="PF14510"/>
    </source>
</evidence>
<name>A0AAE1JTE8_9FABA</name>
<evidence type="ECO:0000313" key="2">
    <source>
        <dbReference type="EMBL" id="KAK4276261.1"/>
    </source>
</evidence>
<reference evidence="2" key="1">
    <citation type="submission" date="2023-10" db="EMBL/GenBank/DDBJ databases">
        <title>Chromosome-level genome of the transformable northern wattle, Acacia crassicarpa.</title>
        <authorList>
            <person name="Massaro I."/>
            <person name="Sinha N.R."/>
            <person name="Poethig S."/>
            <person name="Leichty A.R."/>
        </authorList>
    </citation>
    <scope>NUCLEOTIDE SEQUENCE</scope>
    <source>
        <strain evidence="2">Acra3RX</strain>
        <tissue evidence="2">Leaf</tissue>
    </source>
</reference>
<organism evidence="2 3">
    <name type="scientific">Acacia crassicarpa</name>
    <name type="common">northern wattle</name>
    <dbReference type="NCBI Taxonomy" id="499986"/>
    <lineage>
        <taxon>Eukaryota</taxon>
        <taxon>Viridiplantae</taxon>
        <taxon>Streptophyta</taxon>
        <taxon>Embryophyta</taxon>
        <taxon>Tracheophyta</taxon>
        <taxon>Spermatophyta</taxon>
        <taxon>Magnoliopsida</taxon>
        <taxon>eudicotyledons</taxon>
        <taxon>Gunneridae</taxon>
        <taxon>Pentapetalae</taxon>
        <taxon>rosids</taxon>
        <taxon>fabids</taxon>
        <taxon>Fabales</taxon>
        <taxon>Fabaceae</taxon>
        <taxon>Caesalpinioideae</taxon>
        <taxon>mimosoid clade</taxon>
        <taxon>Acacieae</taxon>
        <taxon>Acacia</taxon>
    </lineage>
</organism>
<dbReference type="PANTHER" id="PTHR48040">
    <property type="entry name" value="PLEIOTROPIC DRUG RESISTANCE PROTEIN 1-LIKE ISOFORM X1"/>
    <property type="match status" value="1"/>
</dbReference>
<protein>
    <recommendedName>
        <fullName evidence="1">Pleiotropic ABC efflux transporter N-terminal domain-containing protein</fullName>
    </recommendedName>
</protein>
<dbReference type="AlphaFoldDB" id="A0AAE1JTE8"/>
<evidence type="ECO:0000313" key="3">
    <source>
        <dbReference type="Proteomes" id="UP001293593"/>
    </source>
</evidence>
<dbReference type="Proteomes" id="UP001293593">
    <property type="component" value="Unassembled WGS sequence"/>
</dbReference>
<keyword evidence="3" id="KW-1185">Reference proteome</keyword>
<dbReference type="Pfam" id="PF14510">
    <property type="entry name" value="ABC_trans_N"/>
    <property type="match status" value="1"/>
</dbReference>
<feature type="domain" description="Pleiotropic ABC efflux transporter N-terminal" evidence="1">
    <location>
        <begin position="3"/>
        <end position="54"/>
    </location>
</feature>
<dbReference type="EMBL" id="JAWXYG010000004">
    <property type="protein sequence ID" value="KAK4276261.1"/>
    <property type="molecule type" value="Genomic_DNA"/>
</dbReference>
<accession>A0AAE1JTE8</accession>
<gene>
    <name evidence="2" type="ORF">QN277_019229</name>
</gene>